<comment type="caution">
    <text evidence="1">The sequence shown here is derived from an EMBL/GenBank/DDBJ whole genome shotgun (WGS) entry which is preliminary data.</text>
</comment>
<protein>
    <submittedName>
        <fullName evidence="1">MRPL44</fullName>
    </submittedName>
</protein>
<proteinExistence type="predicted"/>
<dbReference type="Proteomes" id="UP000242450">
    <property type="component" value="Chromosome 8"/>
</dbReference>
<reference evidence="1 2" key="1">
    <citation type="journal article" date="2018" name="Mol. Genet. Genomics">
        <title>The red deer Cervus elaphus genome CerEla1.0: sequencing, annotating, genes, and chromosomes.</title>
        <authorList>
            <person name="Bana N.A."/>
            <person name="Nyiri A."/>
            <person name="Nagy J."/>
            <person name="Frank K."/>
            <person name="Nagy T."/>
            <person name="Steger V."/>
            <person name="Schiller M."/>
            <person name="Lakatos P."/>
            <person name="Sugar L."/>
            <person name="Horn P."/>
            <person name="Barta E."/>
            <person name="Orosz L."/>
        </authorList>
    </citation>
    <scope>NUCLEOTIDE SEQUENCE [LARGE SCALE GENOMIC DNA]</scope>
    <source>
        <strain evidence="1">Hungarian</strain>
    </source>
</reference>
<keyword evidence="2" id="KW-1185">Reference proteome</keyword>
<dbReference type="EMBL" id="MKHE01000008">
    <property type="protein sequence ID" value="OWK12712.1"/>
    <property type="molecule type" value="Genomic_DNA"/>
</dbReference>
<accession>A0A212D3B3</accession>
<organism evidence="1 2">
    <name type="scientific">Cervus elaphus hippelaphus</name>
    <name type="common">European red deer</name>
    <dbReference type="NCBI Taxonomy" id="46360"/>
    <lineage>
        <taxon>Eukaryota</taxon>
        <taxon>Metazoa</taxon>
        <taxon>Chordata</taxon>
        <taxon>Craniata</taxon>
        <taxon>Vertebrata</taxon>
        <taxon>Euteleostomi</taxon>
        <taxon>Mammalia</taxon>
        <taxon>Eutheria</taxon>
        <taxon>Laurasiatheria</taxon>
        <taxon>Artiodactyla</taxon>
        <taxon>Ruminantia</taxon>
        <taxon>Pecora</taxon>
        <taxon>Cervidae</taxon>
        <taxon>Cervinae</taxon>
        <taxon>Cervus</taxon>
    </lineage>
</organism>
<name>A0A212D3B3_CEREH</name>
<evidence type="ECO:0000313" key="1">
    <source>
        <dbReference type="EMBL" id="OWK12712.1"/>
    </source>
</evidence>
<gene>
    <name evidence="1" type="ORF">Celaphus_00014985</name>
</gene>
<evidence type="ECO:0000313" key="2">
    <source>
        <dbReference type="Proteomes" id="UP000242450"/>
    </source>
</evidence>
<sequence>MSSAAVTVSWCPSILLSSTGRLLCGLEWISAAMFERRRRSPRRAAHQLTAGGRGPVGFRFGSLGRVGAAPPPRLSRVSRFPGELCYRDTAPAFLLPPFIAFSGAMASGLTRLLLRGPRCLLATAGPTLAPPVRGVKKGIRAALRFQKELERWRLLRCPPPPVRR</sequence>
<dbReference type="AlphaFoldDB" id="A0A212D3B3"/>